<feature type="coiled-coil region" evidence="1">
    <location>
        <begin position="1"/>
        <end position="60"/>
    </location>
</feature>
<organism evidence="2 3">
    <name type="scientific">Ceutorhynchus assimilis</name>
    <name type="common">cabbage seed weevil</name>
    <dbReference type="NCBI Taxonomy" id="467358"/>
    <lineage>
        <taxon>Eukaryota</taxon>
        <taxon>Metazoa</taxon>
        <taxon>Ecdysozoa</taxon>
        <taxon>Arthropoda</taxon>
        <taxon>Hexapoda</taxon>
        <taxon>Insecta</taxon>
        <taxon>Pterygota</taxon>
        <taxon>Neoptera</taxon>
        <taxon>Endopterygota</taxon>
        <taxon>Coleoptera</taxon>
        <taxon>Polyphaga</taxon>
        <taxon>Cucujiformia</taxon>
        <taxon>Curculionidae</taxon>
        <taxon>Ceutorhynchinae</taxon>
        <taxon>Ceutorhynchus</taxon>
    </lineage>
</organism>
<dbReference type="EMBL" id="OU892279">
    <property type="protein sequence ID" value="CAG9765784.1"/>
    <property type="molecule type" value="Genomic_DNA"/>
</dbReference>
<gene>
    <name evidence="2" type="ORF">CEUTPL_LOCUS6387</name>
</gene>
<dbReference type="AlphaFoldDB" id="A0A9N9QMZ6"/>
<protein>
    <submittedName>
        <fullName evidence="2">Uncharacterized protein</fullName>
    </submittedName>
</protein>
<keyword evidence="1" id="KW-0175">Coiled coil</keyword>
<feature type="coiled-coil region" evidence="1">
    <location>
        <begin position="86"/>
        <end position="127"/>
    </location>
</feature>
<evidence type="ECO:0000313" key="2">
    <source>
        <dbReference type="EMBL" id="CAG9765784.1"/>
    </source>
</evidence>
<evidence type="ECO:0000313" key="3">
    <source>
        <dbReference type="Proteomes" id="UP001152799"/>
    </source>
</evidence>
<dbReference type="Proteomes" id="UP001152799">
    <property type="component" value="Chromosome 3"/>
</dbReference>
<keyword evidence="3" id="KW-1185">Reference proteome</keyword>
<evidence type="ECO:0000256" key="1">
    <source>
        <dbReference type="SAM" id="Coils"/>
    </source>
</evidence>
<reference evidence="2" key="1">
    <citation type="submission" date="2022-01" db="EMBL/GenBank/DDBJ databases">
        <authorList>
            <person name="King R."/>
        </authorList>
    </citation>
    <scope>NUCLEOTIDE SEQUENCE</scope>
</reference>
<sequence length="268" mass="31064">MEAKDKYIEELQLRCDEMEHRFQIELQRLSTEVNDKTSHIARLKRRTQDFEDSAFEAERELEYRMKKQSDEILSLNKNIVGLLGKNSDAIKNIKDLEDKNEDMVKKLQDLKKLHSELLTSIDSLEKERDYYLNDLKACKLDCFNIQTGLHREKSHKETQCYSSTFVEDAPIETVPPDSSAPQVYGTRKILFLSDEQNRYMANPLRSELSKVSNKKLKIEHIIKSGAQFSGVIDSVIDLSQNFTSLDFIIIAAGSNDVKWQCSSYKRNN</sequence>
<name>A0A9N9QMZ6_9CUCU</name>
<proteinExistence type="predicted"/>
<accession>A0A9N9QMZ6</accession>